<dbReference type="EMBL" id="KK198762">
    <property type="protein sequence ID" value="KCW51607.1"/>
    <property type="molecule type" value="Genomic_DNA"/>
</dbReference>
<gene>
    <name evidence="1" type="ORF">EUGRSUZ_J01097</name>
</gene>
<name>A0A059ABZ6_EUCGR</name>
<accession>A0A059ABZ6</accession>
<organism evidence="1">
    <name type="scientific">Eucalyptus grandis</name>
    <name type="common">Flooded gum</name>
    <dbReference type="NCBI Taxonomy" id="71139"/>
    <lineage>
        <taxon>Eukaryota</taxon>
        <taxon>Viridiplantae</taxon>
        <taxon>Streptophyta</taxon>
        <taxon>Embryophyta</taxon>
        <taxon>Tracheophyta</taxon>
        <taxon>Spermatophyta</taxon>
        <taxon>Magnoliopsida</taxon>
        <taxon>eudicotyledons</taxon>
        <taxon>Gunneridae</taxon>
        <taxon>Pentapetalae</taxon>
        <taxon>rosids</taxon>
        <taxon>malvids</taxon>
        <taxon>Myrtales</taxon>
        <taxon>Myrtaceae</taxon>
        <taxon>Myrtoideae</taxon>
        <taxon>Eucalypteae</taxon>
        <taxon>Eucalyptus</taxon>
    </lineage>
</organism>
<protein>
    <submittedName>
        <fullName evidence="1">Uncharacterized protein</fullName>
    </submittedName>
</protein>
<dbReference type="Gramene" id="KCW51607">
    <property type="protein sequence ID" value="KCW51607"/>
    <property type="gene ID" value="EUGRSUZ_J01097"/>
</dbReference>
<dbReference type="InParanoid" id="A0A059ABZ6"/>
<proteinExistence type="predicted"/>
<evidence type="ECO:0000313" key="1">
    <source>
        <dbReference type="EMBL" id="KCW51607.1"/>
    </source>
</evidence>
<dbReference type="AlphaFoldDB" id="A0A059ABZ6"/>
<sequence>MYTGLSPISIKSLMNSHHPCGIMAIHLKYGIKRFSTLAHISGAGYRVLAKLDHIGSTHTERILSMWTKMSLPLELWLGRGRPLNPYLRGMIIDFLIKEMKPRDLSLPPDALFVSKRV</sequence>
<reference evidence="1" key="1">
    <citation type="submission" date="2013-07" db="EMBL/GenBank/DDBJ databases">
        <title>The genome of Eucalyptus grandis.</title>
        <authorList>
            <person name="Schmutz J."/>
            <person name="Hayes R."/>
            <person name="Myburg A."/>
            <person name="Tuskan G."/>
            <person name="Grattapaglia D."/>
            <person name="Rokhsar D.S."/>
        </authorList>
    </citation>
    <scope>NUCLEOTIDE SEQUENCE</scope>
    <source>
        <tissue evidence="1">Leaf extractions</tissue>
    </source>
</reference>